<dbReference type="CDD" id="cd22533">
    <property type="entry name" value="KH-II_YlqC-like"/>
    <property type="match status" value="1"/>
</dbReference>
<dbReference type="GO" id="GO:0009252">
    <property type="term" value="P:peptidoglycan biosynthetic process"/>
    <property type="evidence" value="ECO:0007669"/>
    <property type="project" value="UniProtKB-UniRule"/>
</dbReference>
<dbReference type="SUPFAM" id="SSF54814">
    <property type="entry name" value="Prokaryotic type KH domain (KH-domain type II)"/>
    <property type="match status" value="1"/>
</dbReference>
<comment type="similarity">
    <text evidence="3">Belongs to the KhpA RNA-binding protein family.</text>
</comment>
<dbReference type="Pfam" id="PF13083">
    <property type="entry name" value="KH_KhpA-B"/>
    <property type="match status" value="1"/>
</dbReference>
<evidence type="ECO:0000256" key="3">
    <source>
        <dbReference type="HAMAP-Rule" id="MF_00088"/>
    </source>
</evidence>
<reference evidence="4" key="1">
    <citation type="submission" date="2023-05" db="EMBL/GenBank/DDBJ databases">
        <title>Cataloging the Phylogenetic Diversity of Human Bladder Bacteria.</title>
        <authorList>
            <person name="Du J."/>
        </authorList>
    </citation>
    <scope>NUCLEOTIDE SEQUENCE</scope>
    <source>
        <strain evidence="4">UMB1231</strain>
    </source>
</reference>
<comment type="function">
    <text evidence="3">A probable RNA chaperone. Forms a complex with KhpB which binds to cellular RNA and controls its expression. Plays a role in peptidoglycan (PG) homeostasis and cell length regulation.</text>
</comment>
<evidence type="ECO:0000313" key="5">
    <source>
        <dbReference type="Proteomes" id="UP001229251"/>
    </source>
</evidence>
<evidence type="ECO:0000256" key="2">
    <source>
        <dbReference type="ARBA" id="ARBA00022884"/>
    </source>
</evidence>
<comment type="subcellular location">
    <subcellularLocation>
        <location evidence="3">Cytoplasm</location>
    </subcellularLocation>
</comment>
<dbReference type="AlphaFoldDB" id="A0AAJ1V235"/>
<dbReference type="HAMAP" id="MF_00088">
    <property type="entry name" value="KhpA"/>
    <property type="match status" value="1"/>
</dbReference>
<dbReference type="GO" id="GO:0003723">
    <property type="term" value="F:RNA binding"/>
    <property type="evidence" value="ECO:0007669"/>
    <property type="project" value="UniProtKB-UniRule"/>
</dbReference>
<comment type="subunit">
    <text evidence="3">Forms a complex with KhpB.</text>
</comment>
<dbReference type="PANTHER" id="PTHR34654:SF1">
    <property type="entry name" value="RNA-BINDING PROTEIN KHPA"/>
    <property type="match status" value="1"/>
</dbReference>
<dbReference type="InterPro" id="IPR015946">
    <property type="entry name" value="KH_dom-like_a/b"/>
</dbReference>
<gene>
    <name evidence="3" type="primary">khpA</name>
    <name evidence="4" type="ORF">QP433_04040</name>
</gene>
<dbReference type="EMBL" id="JASOOE010000006">
    <property type="protein sequence ID" value="MDK7187145.1"/>
    <property type="molecule type" value="Genomic_DNA"/>
</dbReference>
<name>A0AAJ1V235_9LACT</name>
<accession>A0AAJ1V235</accession>
<sequence length="91" mass="10554">MSAQIEQLIHTIVEPLVDHPEELKIELGESEDFMEYNLILHPDDVGRIIGKKGRVIRAIRTIIYSVRNRDEKRARITIAADRSDEVMIEED</sequence>
<keyword evidence="3" id="KW-0961">Cell wall biogenesis/degradation</keyword>
<keyword evidence="2 3" id="KW-0694">RNA-binding</keyword>
<evidence type="ECO:0000256" key="1">
    <source>
        <dbReference type="ARBA" id="ARBA00022490"/>
    </source>
</evidence>
<dbReference type="GO" id="GO:0071555">
    <property type="term" value="P:cell wall organization"/>
    <property type="evidence" value="ECO:0007669"/>
    <property type="project" value="UniProtKB-KW"/>
</dbReference>
<comment type="caution">
    <text evidence="4">The sequence shown here is derived from an EMBL/GenBank/DDBJ whole genome shotgun (WGS) entry which is preliminary data.</text>
</comment>
<dbReference type="InterPro" id="IPR009019">
    <property type="entry name" value="KH_sf_prok-type"/>
</dbReference>
<keyword evidence="3" id="KW-0143">Chaperone</keyword>
<keyword evidence="3" id="KW-0133">Cell shape</keyword>
<organism evidence="4 5">
    <name type="scientific">Facklamia hominis</name>
    <dbReference type="NCBI Taxonomy" id="178214"/>
    <lineage>
        <taxon>Bacteria</taxon>
        <taxon>Bacillati</taxon>
        <taxon>Bacillota</taxon>
        <taxon>Bacilli</taxon>
        <taxon>Lactobacillales</taxon>
        <taxon>Aerococcaceae</taxon>
        <taxon>Facklamia</taxon>
    </lineage>
</organism>
<dbReference type="GO" id="GO:0005737">
    <property type="term" value="C:cytoplasm"/>
    <property type="evidence" value="ECO:0007669"/>
    <property type="project" value="UniProtKB-SubCell"/>
</dbReference>
<dbReference type="InterPro" id="IPR020627">
    <property type="entry name" value="KhpA"/>
</dbReference>
<dbReference type="GO" id="GO:0008360">
    <property type="term" value="P:regulation of cell shape"/>
    <property type="evidence" value="ECO:0007669"/>
    <property type="project" value="UniProtKB-KW"/>
</dbReference>
<dbReference type="Gene3D" id="3.30.300.20">
    <property type="match status" value="1"/>
</dbReference>
<dbReference type="RefSeq" id="WP_285065601.1">
    <property type="nucleotide sequence ID" value="NZ_JASOOE010000006.1"/>
</dbReference>
<dbReference type="PANTHER" id="PTHR34654">
    <property type="entry name" value="UPF0109 PROTEIN SCO5592"/>
    <property type="match status" value="1"/>
</dbReference>
<keyword evidence="1 3" id="KW-0963">Cytoplasm</keyword>
<dbReference type="Proteomes" id="UP001229251">
    <property type="component" value="Unassembled WGS sequence"/>
</dbReference>
<protein>
    <recommendedName>
        <fullName evidence="3">RNA-binding protein KhpA</fullName>
    </recommendedName>
    <alternativeName>
        <fullName evidence="3">KH-domain protein A</fullName>
    </alternativeName>
</protein>
<evidence type="ECO:0000313" key="4">
    <source>
        <dbReference type="EMBL" id="MDK7187145.1"/>
    </source>
</evidence>
<proteinExistence type="inferred from homology"/>